<name>A0ACC0TR10_9AGAM</name>
<proteinExistence type="predicted"/>
<keyword evidence="2" id="KW-1185">Reference proteome</keyword>
<evidence type="ECO:0000313" key="2">
    <source>
        <dbReference type="Proteomes" id="UP001207468"/>
    </source>
</evidence>
<accession>A0ACC0TR10</accession>
<sequence>MMFIKSILALSFAVLALAAPPVQPRQGGYCTYRLIPQPFGAILTRINAAVSSKLISSHKKRDEYKSIGRSISSTQWGQVPVTWFRGLMGTGLERDWFREEEDDEREAEEEEEHKGSLRCAQVKQDVSQHKQVVIEKVYKARDVTGNETKLSLGHSPAVTGT</sequence>
<dbReference type="EMBL" id="JAGFNK010001684">
    <property type="protein sequence ID" value="KAI9429683.1"/>
    <property type="molecule type" value="Genomic_DNA"/>
</dbReference>
<reference evidence="1" key="1">
    <citation type="submission" date="2021-03" db="EMBL/GenBank/DDBJ databases">
        <title>Evolutionary priming and transition to the ectomycorrhizal habit in an iconic lineage of mushroom-forming fungi: is preadaptation a requirement?</title>
        <authorList>
            <consortium name="DOE Joint Genome Institute"/>
            <person name="Looney B.P."/>
            <person name="Miyauchi S."/>
            <person name="Morin E."/>
            <person name="Drula E."/>
            <person name="Courty P.E."/>
            <person name="Chicoki N."/>
            <person name="Fauchery L."/>
            <person name="Kohler A."/>
            <person name="Kuo A."/>
            <person name="LaButti K."/>
            <person name="Pangilinan J."/>
            <person name="Lipzen A."/>
            <person name="Riley R."/>
            <person name="Andreopoulos W."/>
            <person name="He G."/>
            <person name="Johnson J."/>
            <person name="Barry K.W."/>
            <person name="Grigoriev I.V."/>
            <person name="Nagy L."/>
            <person name="Hibbett D."/>
            <person name="Henrissat B."/>
            <person name="Matheny P.B."/>
            <person name="Labbe J."/>
            <person name="Martin A.F."/>
        </authorList>
    </citation>
    <scope>NUCLEOTIDE SEQUENCE</scope>
    <source>
        <strain evidence="1">BPL698</strain>
    </source>
</reference>
<organism evidence="1 2">
    <name type="scientific">Russula earlei</name>
    <dbReference type="NCBI Taxonomy" id="71964"/>
    <lineage>
        <taxon>Eukaryota</taxon>
        <taxon>Fungi</taxon>
        <taxon>Dikarya</taxon>
        <taxon>Basidiomycota</taxon>
        <taxon>Agaricomycotina</taxon>
        <taxon>Agaricomycetes</taxon>
        <taxon>Russulales</taxon>
        <taxon>Russulaceae</taxon>
        <taxon>Russula</taxon>
    </lineage>
</organism>
<protein>
    <submittedName>
        <fullName evidence="1">Uncharacterized protein</fullName>
    </submittedName>
</protein>
<evidence type="ECO:0000313" key="1">
    <source>
        <dbReference type="EMBL" id="KAI9429683.1"/>
    </source>
</evidence>
<dbReference type="Proteomes" id="UP001207468">
    <property type="component" value="Unassembled WGS sequence"/>
</dbReference>
<comment type="caution">
    <text evidence="1">The sequence shown here is derived from an EMBL/GenBank/DDBJ whole genome shotgun (WGS) entry which is preliminary data.</text>
</comment>
<gene>
    <name evidence="1" type="ORF">F5148DRAFT_1372358</name>
</gene>